<sequence>MTLQNDLVLRAARGEAVERTPVWLMRQAGRILAEYRAVREKAGSFIKLATTPELAAEVTVQPVDLLGVDAAIIFSDILVVPEAMGLPYEMIEQRGPVFPRTVRTLADLSTLHVADAEQDLGYVLEALRITKQMLNGRVPLLGFAGAPFTIFCYMTEGKGSKTFSVAKKLLYTDPVFAHTLLQQITDSTIAYLKAQIRAGADLVQVFDSWAGILSPEQYTTFSLPYIAQICDAVKADAEVGHTPITVFAKGAFFARKAIGQLNCDVVGLDWNMDAAESRALIPGKTLQGNLDPCVLYAEPAQIRAEVRQMLTAFGPQRHIANLGHGVYPDTNPDHVRVFIDAVKEGGSGQRQ</sequence>
<dbReference type="PROSITE" id="PS00907">
    <property type="entry name" value="UROD_2"/>
    <property type="match status" value="1"/>
</dbReference>
<dbReference type="HAMAP" id="MF_00218">
    <property type="entry name" value="URO_D"/>
    <property type="match status" value="1"/>
</dbReference>
<dbReference type="EMBL" id="JAFMYV010000007">
    <property type="protein sequence ID" value="MBO0937988.1"/>
    <property type="molecule type" value="Genomic_DNA"/>
</dbReference>
<evidence type="ECO:0000256" key="7">
    <source>
        <dbReference type="ARBA" id="ARBA00023244"/>
    </source>
</evidence>
<dbReference type="FunFam" id="3.20.20.210:FF:000007">
    <property type="entry name" value="Uroporphyrinogen decarboxylase"/>
    <property type="match status" value="1"/>
</dbReference>
<dbReference type="Gene3D" id="3.20.20.210">
    <property type="match status" value="1"/>
</dbReference>
<feature type="binding site" evidence="8">
    <location>
        <position position="324"/>
    </location>
    <ligand>
        <name>substrate</name>
    </ligand>
</feature>
<comment type="pathway">
    <text evidence="1 8 9">Porphyrin-containing compound metabolism; protoporphyrin-IX biosynthesis; coproporphyrinogen-III from 5-aminolevulinate: step 4/4.</text>
</comment>
<organism evidence="13 14">
    <name type="scientific">Fibrella rubiginis</name>
    <dbReference type="NCBI Taxonomy" id="2817060"/>
    <lineage>
        <taxon>Bacteria</taxon>
        <taxon>Pseudomonadati</taxon>
        <taxon>Bacteroidota</taxon>
        <taxon>Cytophagia</taxon>
        <taxon>Cytophagales</taxon>
        <taxon>Spirosomataceae</taxon>
        <taxon>Fibrella</taxon>
    </lineage>
</organism>
<dbReference type="InterPro" id="IPR038071">
    <property type="entry name" value="UROD/MetE-like_sf"/>
</dbReference>
<keyword evidence="7 8" id="KW-0627">Porphyrin biosynthesis</keyword>
<dbReference type="PANTHER" id="PTHR21091">
    <property type="entry name" value="METHYLTETRAHYDROFOLATE:HOMOCYSTEINE METHYLTRANSFERASE RELATED"/>
    <property type="match status" value="1"/>
</dbReference>
<keyword evidence="14" id="KW-1185">Reference proteome</keyword>
<reference evidence="13" key="1">
    <citation type="submission" date="2021-03" db="EMBL/GenBank/DDBJ databases">
        <title>Fibrella sp. HMF5335 genome sequencing and assembly.</title>
        <authorList>
            <person name="Kang H."/>
            <person name="Kim H."/>
            <person name="Bae S."/>
            <person name="Joh K."/>
        </authorList>
    </citation>
    <scope>NUCLEOTIDE SEQUENCE</scope>
    <source>
        <strain evidence="13">HMF5335</strain>
    </source>
</reference>
<gene>
    <name evidence="8 13" type="primary">hemE</name>
    <name evidence="13" type="ORF">J2I47_15640</name>
</gene>
<keyword evidence="6 8" id="KW-0456">Lyase</keyword>
<comment type="function">
    <text evidence="8">Catalyzes the decarboxylation of four acetate groups of uroporphyrinogen-III to yield coproporphyrinogen-III.</text>
</comment>
<dbReference type="GO" id="GO:0005829">
    <property type="term" value="C:cytosol"/>
    <property type="evidence" value="ECO:0007669"/>
    <property type="project" value="TreeGrafter"/>
</dbReference>
<evidence type="ECO:0000256" key="4">
    <source>
        <dbReference type="ARBA" id="ARBA00022490"/>
    </source>
</evidence>
<comment type="subcellular location">
    <subcellularLocation>
        <location evidence="8">Cytoplasm</location>
    </subcellularLocation>
</comment>
<evidence type="ECO:0000256" key="3">
    <source>
        <dbReference type="ARBA" id="ARBA00012288"/>
    </source>
</evidence>
<dbReference type="EC" id="4.1.1.37" evidence="3 8"/>
<dbReference type="PROSITE" id="PS00906">
    <property type="entry name" value="UROD_1"/>
    <property type="match status" value="1"/>
</dbReference>
<dbReference type="GO" id="GO:0004853">
    <property type="term" value="F:uroporphyrinogen decarboxylase activity"/>
    <property type="evidence" value="ECO:0007669"/>
    <property type="project" value="UniProtKB-UniRule"/>
</dbReference>
<evidence type="ECO:0000256" key="2">
    <source>
        <dbReference type="ARBA" id="ARBA00009935"/>
    </source>
</evidence>
<dbReference type="SUPFAM" id="SSF51726">
    <property type="entry name" value="UROD/MetE-like"/>
    <property type="match status" value="1"/>
</dbReference>
<dbReference type="CDD" id="cd00717">
    <property type="entry name" value="URO-D"/>
    <property type="match status" value="1"/>
</dbReference>
<proteinExistence type="inferred from homology"/>
<comment type="caution">
    <text evidence="8">Lacks conserved residue(s) required for the propagation of feature annotation.</text>
</comment>
<dbReference type="AlphaFoldDB" id="A0A939K5P5"/>
<evidence type="ECO:0000256" key="6">
    <source>
        <dbReference type="ARBA" id="ARBA00023239"/>
    </source>
</evidence>
<comment type="catalytic activity">
    <reaction evidence="8 9">
        <text>uroporphyrinogen III + 4 H(+) = coproporphyrinogen III + 4 CO2</text>
        <dbReference type="Rhea" id="RHEA:19865"/>
        <dbReference type="ChEBI" id="CHEBI:15378"/>
        <dbReference type="ChEBI" id="CHEBI:16526"/>
        <dbReference type="ChEBI" id="CHEBI:57308"/>
        <dbReference type="ChEBI" id="CHEBI:57309"/>
        <dbReference type="EC" id="4.1.1.37"/>
    </reaction>
</comment>
<name>A0A939K5P5_9BACT</name>
<evidence type="ECO:0000256" key="10">
    <source>
        <dbReference type="RuleBase" id="RU004169"/>
    </source>
</evidence>
<dbReference type="InterPro" id="IPR000257">
    <property type="entry name" value="Uroporphyrinogen_deCOase"/>
</dbReference>
<comment type="caution">
    <text evidence="13">The sequence shown here is derived from an EMBL/GenBank/DDBJ whole genome shotgun (WGS) entry which is preliminary data.</text>
</comment>
<evidence type="ECO:0000256" key="5">
    <source>
        <dbReference type="ARBA" id="ARBA00022793"/>
    </source>
</evidence>
<feature type="domain" description="Uroporphyrinogen decarboxylase (URO-D)" evidence="12">
    <location>
        <begin position="141"/>
        <end position="157"/>
    </location>
</feature>
<keyword evidence="5 8" id="KW-0210">Decarboxylase</keyword>
<evidence type="ECO:0000313" key="13">
    <source>
        <dbReference type="EMBL" id="MBO0937988.1"/>
    </source>
</evidence>
<evidence type="ECO:0000259" key="11">
    <source>
        <dbReference type="PROSITE" id="PS00906"/>
    </source>
</evidence>
<evidence type="ECO:0000259" key="12">
    <source>
        <dbReference type="PROSITE" id="PS00907"/>
    </source>
</evidence>
<dbReference type="Pfam" id="PF01208">
    <property type="entry name" value="URO-D"/>
    <property type="match status" value="1"/>
</dbReference>
<keyword evidence="4 8" id="KW-0963">Cytoplasm</keyword>
<dbReference type="GO" id="GO:0006782">
    <property type="term" value="P:protoporphyrinogen IX biosynthetic process"/>
    <property type="evidence" value="ECO:0007669"/>
    <property type="project" value="UniProtKB-UniRule"/>
</dbReference>
<evidence type="ECO:0000313" key="14">
    <source>
        <dbReference type="Proteomes" id="UP000664034"/>
    </source>
</evidence>
<comment type="similarity">
    <text evidence="2 8 10">Belongs to the uroporphyrinogen decarboxylase family.</text>
</comment>
<feature type="binding site" evidence="8">
    <location>
        <position position="76"/>
    </location>
    <ligand>
        <name>substrate</name>
    </ligand>
</feature>
<feature type="binding site" evidence="8">
    <location>
        <position position="153"/>
    </location>
    <ligand>
        <name>substrate</name>
    </ligand>
</feature>
<protein>
    <recommendedName>
        <fullName evidence="3 8">Uroporphyrinogen decarboxylase</fullName>
        <shortName evidence="8">UPD</shortName>
        <shortName evidence="8">URO-D</shortName>
        <ecNumber evidence="3 8">4.1.1.37</ecNumber>
    </recommendedName>
</protein>
<feature type="domain" description="Uroporphyrinogen decarboxylase (URO-D)" evidence="11">
    <location>
        <begin position="21"/>
        <end position="30"/>
    </location>
</feature>
<feature type="binding site" evidence="8">
    <location>
        <begin position="26"/>
        <end position="30"/>
    </location>
    <ligand>
        <name>substrate</name>
    </ligand>
</feature>
<evidence type="ECO:0000256" key="9">
    <source>
        <dbReference type="RuleBase" id="RU000554"/>
    </source>
</evidence>
<dbReference type="Proteomes" id="UP000664034">
    <property type="component" value="Unassembled WGS sequence"/>
</dbReference>
<evidence type="ECO:0000256" key="8">
    <source>
        <dbReference type="HAMAP-Rule" id="MF_00218"/>
    </source>
</evidence>
<dbReference type="RefSeq" id="WP_207365518.1">
    <property type="nucleotide sequence ID" value="NZ_JAFMYV010000007.1"/>
</dbReference>
<dbReference type="NCBIfam" id="TIGR01464">
    <property type="entry name" value="hemE"/>
    <property type="match status" value="1"/>
</dbReference>
<evidence type="ECO:0000256" key="1">
    <source>
        <dbReference type="ARBA" id="ARBA00004804"/>
    </source>
</evidence>
<dbReference type="InterPro" id="IPR006361">
    <property type="entry name" value="Uroporphyrinogen_deCO2ase_HemE"/>
</dbReference>
<dbReference type="PANTHER" id="PTHR21091:SF169">
    <property type="entry name" value="UROPORPHYRINOGEN DECARBOXYLASE"/>
    <property type="match status" value="1"/>
</dbReference>
<accession>A0A939K5P5</accession>
<feature type="binding site" evidence="8">
    <location>
        <position position="208"/>
    </location>
    <ligand>
        <name>substrate</name>
    </ligand>
</feature>
<feature type="site" description="Transition state stabilizer" evidence="8">
    <location>
        <position position="76"/>
    </location>
</feature>
<comment type="subunit">
    <text evidence="8">Homodimer.</text>
</comment>